<evidence type="ECO:0000313" key="1">
    <source>
        <dbReference type="EMBL" id="MFC4059654.1"/>
    </source>
</evidence>
<dbReference type="Proteomes" id="UP001595850">
    <property type="component" value="Unassembled WGS sequence"/>
</dbReference>
<proteinExistence type="predicted"/>
<dbReference type="EMBL" id="JBHSBM010000017">
    <property type="protein sequence ID" value="MFC4059654.1"/>
    <property type="molecule type" value="Genomic_DNA"/>
</dbReference>
<gene>
    <name evidence="1" type="ORF">ACFOWE_15220</name>
</gene>
<protein>
    <submittedName>
        <fullName evidence="1">Uncharacterized protein</fullName>
    </submittedName>
</protein>
<organism evidence="1 2">
    <name type="scientific">Planomonospora corallina</name>
    <dbReference type="NCBI Taxonomy" id="1806052"/>
    <lineage>
        <taxon>Bacteria</taxon>
        <taxon>Bacillati</taxon>
        <taxon>Actinomycetota</taxon>
        <taxon>Actinomycetes</taxon>
        <taxon>Streptosporangiales</taxon>
        <taxon>Streptosporangiaceae</taxon>
        <taxon>Planomonospora</taxon>
    </lineage>
</organism>
<dbReference type="RefSeq" id="WP_377288126.1">
    <property type="nucleotide sequence ID" value="NZ_JBHSBM010000017.1"/>
</dbReference>
<name>A0ABV8I641_9ACTN</name>
<reference evidence="2" key="1">
    <citation type="journal article" date="2019" name="Int. J. Syst. Evol. Microbiol.">
        <title>The Global Catalogue of Microorganisms (GCM) 10K type strain sequencing project: providing services to taxonomists for standard genome sequencing and annotation.</title>
        <authorList>
            <consortium name="The Broad Institute Genomics Platform"/>
            <consortium name="The Broad Institute Genome Sequencing Center for Infectious Disease"/>
            <person name="Wu L."/>
            <person name="Ma J."/>
        </authorList>
    </citation>
    <scope>NUCLEOTIDE SEQUENCE [LARGE SCALE GENOMIC DNA]</scope>
    <source>
        <strain evidence="2">TBRC 4489</strain>
    </source>
</reference>
<evidence type="ECO:0000313" key="2">
    <source>
        <dbReference type="Proteomes" id="UP001595850"/>
    </source>
</evidence>
<accession>A0ABV8I641</accession>
<keyword evidence="2" id="KW-1185">Reference proteome</keyword>
<comment type="caution">
    <text evidence="1">The sequence shown here is derived from an EMBL/GenBank/DDBJ whole genome shotgun (WGS) entry which is preliminary data.</text>
</comment>
<sequence>MTELTSDDFRIKIDCTDMEVLSGADAPIVCRIWMEFSGAEFPEAGWWDFPGSVLGSMTTALKEISTGEPEAEAFFFDGPYRLEMRVLGAFSEGRGPTGAKNREVRLLMVCDRPDPPEAEAVVDVPISVLARSVEAALLQLMAEARRRGLTGAGVEVLGDIMSALQRIE</sequence>